<dbReference type="Proteomes" id="UP000326907">
    <property type="component" value="Unassembled WGS sequence"/>
</dbReference>
<dbReference type="SUPFAM" id="SSF89372">
    <property type="entry name" value="Fucose-specific lectin"/>
    <property type="match status" value="1"/>
</dbReference>
<evidence type="ECO:0000256" key="1">
    <source>
        <dbReference type="ARBA" id="ARBA00022833"/>
    </source>
</evidence>
<keyword evidence="4" id="KW-1185">Reference proteome</keyword>
<name>A0A5N5EGL2_9ACTN</name>
<feature type="domain" description="PLL-like beta propeller" evidence="2">
    <location>
        <begin position="408"/>
        <end position="661"/>
    </location>
</feature>
<reference evidence="3 4" key="1">
    <citation type="submission" date="2019-09" db="EMBL/GenBank/DDBJ databases">
        <authorList>
            <person name="Liu P."/>
        </authorList>
    </citation>
    <scope>NUCLEOTIDE SEQUENCE [LARGE SCALE GENOMIC DNA]</scope>
    <source>
        <strain evidence="3 4">TRM68085</strain>
    </source>
</reference>
<dbReference type="PANTHER" id="PTHR12993:SF26">
    <property type="entry name" value="1D-MYO-INOSITOL 2-ACETAMIDO-2-DEOXY-ALPHA-D-GLUCOPYRANOSIDE DEACETYLASE"/>
    <property type="match status" value="1"/>
</dbReference>
<sequence length="677" mass="72123">MGAPVLLGVRWHGDECGGPVNRVKRSLLHIVAHQDDDLYFMNPDLVRSLQDGDEITTVVVTAGEGDGINVDTDDPQRHSQQPDFAGYSTARGCGLRSAYARMATGDRTSPWHREPVQLVPGFTVERFTLVARPTVRMYFCQLHMGAPGVGGERTRVHRLWDGTVRSQATLPVRGSTVGEVQHVSREQLVAGLTALLDQVAPTVVRAMDPDPEHDGGKDGFVMSDHADHTSVTQFALAALARHRGAGHAPVVEHYRAYANRFWGYNLDAVAVAEKAEYLATYAGLDAAHCPQGTCERCGDRQLGSNPYRSTHMMSSALRYSPPANWLRLGPGGRLNAFAVLGGRLAFWTETGPASGAWRGPFILGDGWMSPTLAVTGAPGGPAELVGLSRTMVAGGGATVEIVHTVQDPDGNGFNGWQSLENPDWTHHDGRRQRELGVPSAAVDGAGRLHVFARNFAQGISMRRRNESGAWEPWEDLGGSFAQDAGVALTTEHGTVELYVPGKDTVGRWHQTFLGGPFVQDDTLKTGKVATGGITAVDSGGGRTCLYYRQAATQQVMAYRQHENGNWPGGGAGLGTSGGTGAVAAVWAPERGAREAFLAHRGSDGRLAVSLPVPDRDASGTHWRAVGEMFTHAPSMAYDAAGAVVVAVIGTDGRLCLRRQLSPVVGSALGPALPVEPA</sequence>
<evidence type="ECO:0000313" key="4">
    <source>
        <dbReference type="Proteomes" id="UP000326907"/>
    </source>
</evidence>
<gene>
    <name evidence="3" type="ORF">F5983_24505</name>
</gene>
<dbReference type="PANTHER" id="PTHR12993">
    <property type="entry name" value="N-ACETYLGLUCOSAMINYL-PHOSPHATIDYLINOSITOL DE-N-ACETYLASE-RELATED"/>
    <property type="match status" value="1"/>
</dbReference>
<evidence type="ECO:0000313" key="3">
    <source>
        <dbReference type="EMBL" id="KAB2589875.1"/>
    </source>
</evidence>
<proteinExistence type="predicted"/>
<dbReference type="Gene3D" id="3.40.50.10320">
    <property type="entry name" value="LmbE-like"/>
    <property type="match status" value="1"/>
</dbReference>
<keyword evidence="1" id="KW-0862">Zinc</keyword>
<comment type="caution">
    <text evidence="3">The sequence shown here is derived from an EMBL/GenBank/DDBJ whole genome shotgun (WGS) entry which is preliminary data.</text>
</comment>
<organism evidence="3 4">
    <name type="scientific">Streptomyces arboris</name>
    <dbReference type="NCBI Taxonomy" id="2600619"/>
    <lineage>
        <taxon>Bacteria</taxon>
        <taxon>Bacillati</taxon>
        <taxon>Actinomycetota</taxon>
        <taxon>Actinomycetes</taxon>
        <taxon>Kitasatosporales</taxon>
        <taxon>Streptomycetaceae</taxon>
        <taxon>Streptomyces</taxon>
    </lineage>
</organism>
<accession>A0A5N5EGL2</accession>
<dbReference type="AlphaFoldDB" id="A0A5N5EGL2"/>
<dbReference type="InterPro" id="IPR058502">
    <property type="entry name" value="PLL-like_beta-prop"/>
</dbReference>
<dbReference type="GO" id="GO:0016137">
    <property type="term" value="P:glycoside metabolic process"/>
    <property type="evidence" value="ECO:0007669"/>
    <property type="project" value="UniProtKB-ARBA"/>
</dbReference>
<dbReference type="InterPro" id="IPR024078">
    <property type="entry name" value="LmbE-like_dom_sf"/>
</dbReference>
<dbReference type="GO" id="GO:0016811">
    <property type="term" value="F:hydrolase activity, acting on carbon-nitrogen (but not peptide) bonds, in linear amides"/>
    <property type="evidence" value="ECO:0007669"/>
    <property type="project" value="TreeGrafter"/>
</dbReference>
<dbReference type="Gene3D" id="2.120.10.70">
    <property type="entry name" value="Fucose-specific lectin"/>
    <property type="match status" value="1"/>
</dbReference>
<protein>
    <recommendedName>
        <fullName evidence="2">PLL-like beta propeller domain-containing protein</fullName>
    </recommendedName>
</protein>
<evidence type="ECO:0000259" key="2">
    <source>
        <dbReference type="Pfam" id="PF26607"/>
    </source>
</evidence>
<dbReference type="InterPro" id="IPR003737">
    <property type="entry name" value="GlcNAc_PI_deacetylase-related"/>
</dbReference>
<dbReference type="EMBL" id="VYUA01000025">
    <property type="protein sequence ID" value="KAB2589875.1"/>
    <property type="molecule type" value="Genomic_DNA"/>
</dbReference>
<dbReference type="Pfam" id="PF26607">
    <property type="entry name" value="DUF8189"/>
    <property type="match status" value="1"/>
</dbReference>
<dbReference type="SUPFAM" id="SSF102588">
    <property type="entry name" value="LmbE-like"/>
    <property type="match status" value="1"/>
</dbReference>